<protein>
    <recommendedName>
        <fullName evidence="6">ARID domain-containing protein</fullName>
    </recommendedName>
</protein>
<dbReference type="Gene3D" id="1.10.150.60">
    <property type="entry name" value="ARID DNA-binding domain"/>
    <property type="match status" value="1"/>
</dbReference>
<reference evidence="7" key="1">
    <citation type="journal article" date="2020" name="G3 (Bethesda)">
        <title>High-Quality Assemblies for Three Invasive Social Wasps from the &lt;i&gt;Vespula&lt;/i&gt; Genus.</title>
        <authorList>
            <person name="Harrop T.W.R."/>
            <person name="Guhlin J."/>
            <person name="McLaughlin G.M."/>
            <person name="Permina E."/>
            <person name="Stockwell P."/>
            <person name="Gilligan J."/>
            <person name="Le Lec M.F."/>
            <person name="Gruber M.A.M."/>
            <person name="Quinn O."/>
            <person name="Lovegrove M."/>
            <person name="Duncan E.J."/>
            <person name="Remnant E.J."/>
            <person name="Van Eeckhoven J."/>
            <person name="Graham B."/>
            <person name="Knapp R.A."/>
            <person name="Langford K.W."/>
            <person name="Kronenberg Z."/>
            <person name="Press M.O."/>
            <person name="Eacker S.M."/>
            <person name="Wilson-Rankin E.E."/>
            <person name="Purcell J."/>
            <person name="Lester P.J."/>
            <person name="Dearden P.K."/>
        </authorList>
    </citation>
    <scope>NUCLEOTIDE SEQUENCE</scope>
    <source>
        <strain evidence="7">Linc-1</strain>
    </source>
</reference>
<evidence type="ECO:0000313" key="8">
    <source>
        <dbReference type="Proteomes" id="UP000617340"/>
    </source>
</evidence>
<keyword evidence="2" id="KW-0804">Transcription</keyword>
<keyword evidence="8" id="KW-1185">Reference proteome</keyword>
<keyword evidence="5" id="KW-0812">Transmembrane</keyword>
<evidence type="ECO:0000256" key="5">
    <source>
        <dbReference type="SAM" id="Phobius"/>
    </source>
</evidence>
<dbReference type="PANTHER" id="PTHR22970:SF14">
    <property type="entry name" value="AT-RICH INTERACTIVE DOMAIN-CONTAINING PROTEIN 2"/>
    <property type="match status" value="1"/>
</dbReference>
<keyword evidence="1" id="KW-0805">Transcription regulation</keyword>
<dbReference type="InterPro" id="IPR001606">
    <property type="entry name" value="ARID_dom"/>
</dbReference>
<feature type="compositionally biased region" description="Low complexity" evidence="4">
    <location>
        <begin position="163"/>
        <end position="174"/>
    </location>
</feature>
<dbReference type="GO" id="GO:0003677">
    <property type="term" value="F:DNA binding"/>
    <property type="evidence" value="ECO:0007669"/>
    <property type="project" value="InterPro"/>
</dbReference>
<name>A0A834NGT8_VESGE</name>
<keyword evidence="3" id="KW-0539">Nucleus</keyword>
<feature type="domain" description="ARID" evidence="6">
    <location>
        <begin position="1"/>
        <end position="53"/>
    </location>
</feature>
<evidence type="ECO:0000256" key="1">
    <source>
        <dbReference type="ARBA" id="ARBA00023015"/>
    </source>
</evidence>
<comment type="caution">
    <text evidence="7">The sequence shown here is derived from an EMBL/GenBank/DDBJ whole genome shotgun (WGS) entry which is preliminary data.</text>
</comment>
<dbReference type="InterPro" id="IPR036431">
    <property type="entry name" value="ARID_dom_sf"/>
</dbReference>
<dbReference type="PROSITE" id="PS51011">
    <property type="entry name" value="ARID"/>
    <property type="match status" value="1"/>
</dbReference>
<feature type="transmembrane region" description="Helical" evidence="5">
    <location>
        <begin position="102"/>
        <end position="120"/>
    </location>
</feature>
<evidence type="ECO:0000256" key="3">
    <source>
        <dbReference type="ARBA" id="ARBA00023242"/>
    </source>
</evidence>
<keyword evidence="5" id="KW-0472">Membrane</keyword>
<sequence length="174" mass="19881">MGANPESTDPVNTRNEWASLCEQFHLPNGCVNSGIGLKQIYLRYLDRYEKVHFLGEDGQQADDEDEDSRHRKWSARALHSVPLTYNHHQHNVAGGEFLFCRLNVVFLCSLVVINILLSLNGHKNVKNLLKGVCEIQTLTEPMSCNDSTQYSFHNPEPSLMSDQVQTQQTQQNYY</sequence>
<dbReference type="PANTHER" id="PTHR22970">
    <property type="entry name" value="AT-RICH INTERACTIVE DOMAIN-CONTAINING PROTEIN 2"/>
    <property type="match status" value="1"/>
</dbReference>
<organism evidence="7 8">
    <name type="scientific">Vespula germanica</name>
    <name type="common">German yellow jacket</name>
    <name type="synonym">Paravespula germanica</name>
    <dbReference type="NCBI Taxonomy" id="30212"/>
    <lineage>
        <taxon>Eukaryota</taxon>
        <taxon>Metazoa</taxon>
        <taxon>Ecdysozoa</taxon>
        <taxon>Arthropoda</taxon>
        <taxon>Hexapoda</taxon>
        <taxon>Insecta</taxon>
        <taxon>Pterygota</taxon>
        <taxon>Neoptera</taxon>
        <taxon>Endopterygota</taxon>
        <taxon>Hymenoptera</taxon>
        <taxon>Apocrita</taxon>
        <taxon>Aculeata</taxon>
        <taxon>Vespoidea</taxon>
        <taxon>Vespidae</taxon>
        <taxon>Vespinae</taxon>
        <taxon>Vespula</taxon>
    </lineage>
</organism>
<dbReference type="EMBL" id="JACSDZ010000003">
    <property type="protein sequence ID" value="KAF7409620.1"/>
    <property type="molecule type" value="Genomic_DNA"/>
</dbReference>
<dbReference type="SUPFAM" id="SSF46774">
    <property type="entry name" value="ARID-like"/>
    <property type="match status" value="1"/>
</dbReference>
<evidence type="ECO:0000259" key="6">
    <source>
        <dbReference type="PROSITE" id="PS51011"/>
    </source>
</evidence>
<evidence type="ECO:0000313" key="7">
    <source>
        <dbReference type="EMBL" id="KAF7409620.1"/>
    </source>
</evidence>
<proteinExistence type="predicted"/>
<gene>
    <name evidence="7" type="ORF">HZH68_004001</name>
</gene>
<evidence type="ECO:0000256" key="2">
    <source>
        <dbReference type="ARBA" id="ARBA00023163"/>
    </source>
</evidence>
<feature type="region of interest" description="Disordered" evidence="4">
    <location>
        <begin position="147"/>
        <end position="174"/>
    </location>
</feature>
<dbReference type="InterPro" id="IPR052406">
    <property type="entry name" value="Chromatin_Remodeling_Comp"/>
</dbReference>
<keyword evidence="5" id="KW-1133">Transmembrane helix</keyword>
<dbReference type="AlphaFoldDB" id="A0A834NGT8"/>
<dbReference type="Proteomes" id="UP000617340">
    <property type="component" value="Unassembled WGS sequence"/>
</dbReference>
<evidence type="ECO:0000256" key="4">
    <source>
        <dbReference type="SAM" id="MobiDB-lite"/>
    </source>
</evidence>
<accession>A0A834NGT8</accession>